<feature type="non-terminal residue" evidence="3">
    <location>
        <position position="176"/>
    </location>
</feature>
<accession>A0A381V8J6</accession>
<dbReference type="Gene3D" id="3.60.120.10">
    <property type="entry name" value="Anthranilate synthase"/>
    <property type="match status" value="1"/>
</dbReference>
<dbReference type="Pfam" id="PF04715">
    <property type="entry name" value="Anth_synt_I_N"/>
    <property type="match status" value="1"/>
</dbReference>
<dbReference type="EMBL" id="UINC01008010">
    <property type="protein sequence ID" value="SVA36078.1"/>
    <property type="molecule type" value="Genomic_DNA"/>
</dbReference>
<dbReference type="InterPro" id="IPR006805">
    <property type="entry name" value="Anth_synth_I_N"/>
</dbReference>
<dbReference type="GO" id="GO:0000162">
    <property type="term" value="P:L-tryptophan biosynthetic process"/>
    <property type="evidence" value="ECO:0007669"/>
    <property type="project" value="TreeGrafter"/>
</dbReference>
<dbReference type="PANTHER" id="PTHR11236:SF48">
    <property type="entry name" value="ISOCHORISMATE SYNTHASE MENF"/>
    <property type="match status" value="1"/>
</dbReference>
<evidence type="ECO:0000313" key="3">
    <source>
        <dbReference type="EMBL" id="SVA36078.1"/>
    </source>
</evidence>
<dbReference type="PANTHER" id="PTHR11236">
    <property type="entry name" value="AMINOBENZOATE/ANTHRANILATE SYNTHASE"/>
    <property type="match status" value="1"/>
</dbReference>
<dbReference type="InterPro" id="IPR005801">
    <property type="entry name" value="ADC_synthase"/>
</dbReference>
<protein>
    <recommendedName>
        <fullName evidence="2">Anthranilate synthase component I N-terminal domain-containing protein</fullName>
    </recommendedName>
</protein>
<dbReference type="InterPro" id="IPR019999">
    <property type="entry name" value="Anth_synth_I-like"/>
</dbReference>
<gene>
    <name evidence="3" type="ORF">METZ01_LOCUS88932</name>
</gene>
<evidence type="ECO:0000256" key="1">
    <source>
        <dbReference type="ARBA" id="ARBA00047683"/>
    </source>
</evidence>
<feature type="domain" description="Anthranilate synthase component I N-terminal" evidence="2">
    <location>
        <begin position="30"/>
        <end position="176"/>
    </location>
</feature>
<name>A0A381V8J6_9ZZZZ</name>
<proteinExistence type="predicted"/>
<dbReference type="SUPFAM" id="SSF56322">
    <property type="entry name" value="ADC synthase"/>
    <property type="match status" value="1"/>
</dbReference>
<dbReference type="GO" id="GO:0004049">
    <property type="term" value="F:anthranilate synthase activity"/>
    <property type="evidence" value="ECO:0007669"/>
    <property type="project" value="UniProtKB-EC"/>
</dbReference>
<organism evidence="3">
    <name type="scientific">marine metagenome</name>
    <dbReference type="NCBI Taxonomy" id="408172"/>
    <lineage>
        <taxon>unclassified sequences</taxon>
        <taxon>metagenomes</taxon>
        <taxon>ecological metagenomes</taxon>
    </lineage>
</organism>
<evidence type="ECO:0000259" key="2">
    <source>
        <dbReference type="Pfam" id="PF04715"/>
    </source>
</evidence>
<sequence length="176" mass="19712">MEFCRPTKDEFCRLSDQGNLIPVTRRLLADQETPLTAYRKIRGQGESFLFESVEGGEHLGRYSFVGSKPRGMIRQTGNTVEWIEDGQVRETYRVVGRAGDQAEGEVRDGLEVVEKVLSNYKPVDVDGQPRFTGGALGFVGHEFIHDIEPVVPRPPEDELGTPTICFIIADQLLVFD</sequence>
<dbReference type="AlphaFoldDB" id="A0A381V8J6"/>
<comment type="catalytic activity">
    <reaction evidence="1">
        <text>chorismate + L-glutamine = anthranilate + pyruvate + L-glutamate + H(+)</text>
        <dbReference type="Rhea" id="RHEA:21732"/>
        <dbReference type="ChEBI" id="CHEBI:15361"/>
        <dbReference type="ChEBI" id="CHEBI:15378"/>
        <dbReference type="ChEBI" id="CHEBI:16567"/>
        <dbReference type="ChEBI" id="CHEBI:29748"/>
        <dbReference type="ChEBI" id="CHEBI:29985"/>
        <dbReference type="ChEBI" id="CHEBI:58359"/>
        <dbReference type="EC" id="4.1.3.27"/>
    </reaction>
</comment>
<reference evidence="3" key="1">
    <citation type="submission" date="2018-05" db="EMBL/GenBank/DDBJ databases">
        <authorList>
            <person name="Lanie J.A."/>
            <person name="Ng W.-L."/>
            <person name="Kazmierczak K.M."/>
            <person name="Andrzejewski T.M."/>
            <person name="Davidsen T.M."/>
            <person name="Wayne K.J."/>
            <person name="Tettelin H."/>
            <person name="Glass J.I."/>
            <person name="Rusch D."/>
            <person name="Podicherti R."/>
            <person name="Tsui H.-C.T."/>
            <person name="Winkler M.E."/>
        </authorList>
    </citation>
    <scope>NUCLEOTIDE SEQUENCE</scope>
</reference>